<proteinExistence type="predicted"/>
<evidence type="ECO:0000313" key="2">
    <source>
        <dbReference type="Proteomes" id="UP001185028"/>
    </source>
</evidence>
<evidence type="ECO:0000313" key="1">
    <source>
        <dbReference type="EMBL" id="MDR6242783.1"/>
    </source>
</evidence>
<dbReference type="RefSeq" id="WP_188774274.1">
    <property type="nucleotide sequence ID" value="NZ_BMMB01000002.1"/>
</dbReference>
<dbReference type="EMBL" id="JAVDQH010000002">
    <property type="protein sequence ID" value="MDR6242783.1"/>
    <property type="molecule type" value="Genomic_DNA"/>
</dbReference>
<dbReference type="InterPro" id="IPR010982">
    <property type="entry name" value="Lambda_DNA-bd_dom_sf"/>
</dbReference>
<dbReference type="SUPFAM" id="SSF47413">
    <property type="entry name" value="lambda repressor-like DNA-binding domains"/>
    <property type="match status" value="1"/>
</dbReference>
<keyword evidence="2" id="KW-1185">Reference proteome</keyword>
<organism evidence="1 2">
    <name type="scientific">Paenibacillus hunanensis</name>
    <dbReference type="NCBI Taxonomy" id="539262"/>
    <lineage>
        <taxon>Bacteria</taxon>
        <taxon>Bacillati</taxon>
        <taxon>Bacillota</taxon>
        <taxon>Bacilli</taxon>
        <taxon>Bacillales</taxon>
        <taxon>Paenibacillaceae</taxon>
        <taxon>Paenibacillus</taxon>
    </lineage>
</organism>
<protein>
    <submittedName>
        <fullName evidence="1">Transcriptional regulator with XRE-family HTH domain</fullName>
    </submittedName>
</protein>
<accession>A0ABU1IX40</accession>
<name>A0ABU1IX40_9BACL</name>
<gene>
    <name evidence="1" type="ORF">JOC58_000667</name>
</gene>
<sequence length="146" mass="16930">MTNLRSVRYELKTELIRQGYTLSSFSKISGVNRGVLSSTLSDPPTKSLSMNQLNQMSEALHLPVGWLYKQYAEELIKDIEHVSWRKVKDLLTHCLILNKVSLIKMMLDALKDKTAYVNYIFELAEELIEQGSQADLQMFYQYVLDY</sequence>
<reference evidence="1 2" key="1">
    <citation type="submission" date="2023-07" db="EMBL/GenBank/DDBJ databases">
        <title>Genomic Encyclopedia of Type Strains, Phase IV (KMG-IV): sequencing the most valuable type-strain genomes for metagenomic binning, comparative biology and taxonomic classification.</title>
        <authorList>
            <person name="Goeker M."/>
        </authorList>
    </citation>
    <scope>NUCLEOTIDE SEQUENCE [LARGE SCALE GENOMIC DNA]</scope>
    <source>
        <strain evidence="1 2">DSM 22170</strain>
    </source>
</reference>
<dbReference type="Proteomes" id="UP001185028">
    <property type="component" value="Unassembled WGS sequence"/>
</dbReference>
<comment type="caution">
    <text evidence="1">The sequence shown here is derived from an EMBL/GenBank/DDBJ whole genome shotgun (WGS) entry which is preliminary data.</text>
</comment>